<dbReference type="AlphaFoldDB" id="A0A0S2I430"/>
<reference evidence="2 3" key="1">
    <citation type="submission" date="2015-11" db="EMBL/GenBank/DDBJ databases">
        <title>Description and complete genome sequence of a novel strain predominating in hypersaline microbial mats and representing a new family of the Bacteriodetes phylum.</title>
        <authorList>
            <person name="Spring S."/>
            <person name="Bunk B."/>
            <person name="Sproer C."/>
            <person name="Klenk H.-P."/>
        </authorList>
    </citation>
    <scope>NUCLEOTIDE SEQUENCE [LARGE SCALE GENOMIC DNA]</scope>
    <source>
        <strain evidence="2 3">L21-Spi-D4</strain>
    </source>
</reference>
<gene>
    <name evidence="2" type="ORF">L21SP5_03445</name>
</gene>
<keyword evidence="3" id="KW-1185">Reference proteome</keyword>
<evidence type="ECO:0000313" key="3">
    <source>
        <dbReference type="Proteomes" id="UP000064893"/>
    </source>
</evidence>
<proteinExistence type="predicted"/>
<evidence type="ECO:0000313" key="2">
    <source>
        <dbReference type="EMBL" id="ALO17056.1"/>
    </source>
</evidence>
<dbReference type="EMBL" id="CP013118">
    <property type="protein sequence ID" value="ALO17056.1"/>
    <property type="molecule type" value="Genomic_DNA"/>
</dbReference>
<name>A0A0S2I430_9BACT</name>
<protein>
    <submittedName>
        <fullName evidence="2">Uncharacterized protein</fullName>
    </submittedName>
</protein>
<dbReference type="RefSeq" id="WP_057954386.1">
    <property type="nucleotide sequence ID" value="NZ_CP013118.1"/>
</dbReference>
<evidence type="ECO:0000256" key="1">
    <source>
        <dbReference type="SAM" id="MobiDB-lite"/>
    </source>
</evidence>
<feature type="compositionally biased region" description="Basic and acidic residues" evidence="1">
    <location>
        <begin position="1"/>
        <end position="11"/>
    </location>
</feature>
<feature type="region of interest" description="Disordered" evidence="1">
    <location>
        <begin position="1"/>
        <end position="26"/>
    </location>
</feature>
<dbReference type="KEGG" id="blq:L21SP5_03445"/>
<dbReference type="Proteomes" id="UP000064893">
    <property type="component" value="Chromosome"/>
</dbReference>
<organism evidence="2 3">
    <name type="scientific">Salinivirga cyanobacteriivorans</name>
    <dbReference type="NCBI Taxonomy" id="1307839"/>
    <lineage>
        <taxon>Bacteria</taxon>
        <taxon>Pseudomonadati</taxon>
        <taxon>Bacteroidota</taxon>
        <taxon>Bacteroidia</taxon>
        <taxon>Bacteroidales</taxon>
        <taxon>Salinivirgaceae</taxon>
        <taxon>Salinivirga</taxon>
    </lineage>
</organism>
<accession>A0A0S2I430</accession>
<dbReference type="OrthoDB" id="961309at2"/>
<dbReference type="STRING" id="1307839.L21SP5_03445"/>
<sequence>MSSKQKKSDYKARKHKEKAKAQQEKKRLKALPKALRKLEAELNQHVEFLKIYDGYIGDFTGEIIPVEPVKNPFDVLNQMELNLQHPNALNADMLKQHILAIDDAFSKMGFFINPISKTEDMHADVYELLYFFINNPPKENFDRQAELTYKNNSIIIERDDSDDSFYDSSELANQKKKIQPYINQLVEDLGKVAQNPPKPTYFETPPHFEELPHIAELSLTPYKTIEELTGIKQMVFPEMTDLFADQCQQVNDAIFKVFEGLNIELIDVPEDIPPEWLYEVLSTNWKHYVQHLPESGMDLELCTGDPITCPYGNYCTCGDDWDTYELPDKFDLPLIERIIEIIEKDQFCYLNPDTLEIESIPQKTVNQPSKEGFKHENWEECYVFKPFSKKEKLEIMIHFSTNNKDESLSEELFCALESKEPIQNFGELINTSNQRNIWYNYYIESLKDRIRHSIYQELQKKIEPLDESQLPF</sequence>